<reference evidence="3" key="1">
    <citation type="journal article" date="2019" name="Syst. Appl. Microbiol.">
        <title>Flavobacterium circumlabens sp. nov. and Flavobacterium cupreum sp. nov., two psychrotrophic species isolated from Antarctic environmental samples.</title>
        <authorList>
            <person name="Kralova S."/>
            <person name="Busse H.-J."/>
            <person name="Svec P."/>
            <person name="Maslanova I."/>
            <person name="Stankova E."/>
            <person name="Bartak M."/>
            <person name="Sedlacek I."/>
        </authorList>
    </citation>
    <scope>NUCLEOTIDE SEQUENCE [LARGE SCALE GENOMIC DNA]</scope>
    <source>
        <strain evidence="3">CCM 8825</strain>
    </source>
</reference>
<dbReference type="AlphaFoldDB" id="A0A434AAT6"/>
<dbReference type="OrthoDB" id="1144821at2"/>
<comment type="caution">
    <text evidence="2">The sequence shown here is derived from an EMBL/GenBank/DDBJ whole genome shotgun (WGS) entry which is preliminary data.</text>
</comment>
<sequence>MKTIDKKTFDGTASIDLTIGSFIISTLLFVLYILSNENSNVLVMASPFVVSAIVLNTIMLLHLTDLFIRMPELRKDIGIKILILLSNIPVTFLYYCIVMKI</sequence>
<name>A0A434AAT6_9FLAO</name>
<dbReference type="Proteomes" id="UP000288102">
    <property type="component" value="Unassembled WGS sequence"/>
</dbReference>
<feature type="transmembrane region" description="Helical" evidence="1">
    <location>
        <begin position="41"/>
        <end position="61"/>
    </location>
</feature>
<dbReference type="RefSeq" id="WP_127337547.1">
    <property type="nucleotide sequence ID" value="NZ_QWDM01000003.1"/>
</dbReference>
<evidence type="ECO:0000313" key="2">
    <source>
        <dbReference type="EMBL" id="RUT71495.1"/>
    </source>
</evidence>
<evidence type="ECO:0000313" key="3">
    <source>
        <dbReference type="Proteomes" id="UP000288102"/>
    </source>
</evidence>
<keyword evidence="1" id="KW-0812">Transmembrane</keyword>
<organism evidence="2 3">
    <name type="scientific">Flavobacterium cupreum</name>
    <dbReference type="NCBI Taxonomy" id="2133766"/>
    <lineage>
        <taxon>Bacteria</taxon>
        <taxon>Pseudomonadati</taxon>
        <taxon>Bacteroidota</taxon>
        <taxon>Flavobacteriia</taxon>
        <taxon>Flavobacteriales</taxon>
        <taxon>Flavobacteriaceae</taxon>
        <taxon>Flavobacterium</taxon>
    </lineage>
</organism>
<keyword evidence="1" id="KW-1133">Transmembrane helix</keyword>
<evidence type="ECO:0000256" key="1">
    <source>
        <dbReference type="SAM" id="Phobius"/>
    </source>
</evidence>
<dbReference type="EMBL" id="QWDM01000003">
    <property type="protein sequence ID" value="RUT71495.1"/>
    <property type="molecule type" value="Genomic_DNA"/>
</dbReference>
<proteinExistence type="predicted"/>
<feature type="transmembrane region" description="Helical" evidence="1">
    <location>
        <begin position="81"/>
        <end position="100"/>
    </location>
</feature>
<keyword evidence="1" id="KW-0472">Membrane</keyword>
<protein>
    <submittedName>
        <fullName evidence="2">Uncharacterized protein</fullName>
    </submittedName>
</protein>
<accession>A0A434AAT6</accession>
<feature type="transmembrane region" description="Helical" evidence="1">
    <location>
        <begin position="12"/>
        <end position="35"/>
    </location>
</feature>
<gene>
    <name evidence="2" type="ORF">D0817_06355</name>
</gene>
<keyword evidence="3" id="KW-1185">Reference proteome</keyword>